<keyword evidence="8" id="KW-1185">Reference proteome</keyword>
<organism evidence="7 8">
    <name type="scientific">Teratosphaeria nubilosa</name>
    <dbReference type="NCBI Taxonomy" id="161662"/>
    <lineage>
        <taxon>Eukaryota</taxon>
        <taxon>Fungi</taxon>
        <taxon>Dikarya</taxon>
        <taxon>Ascomycota</taxon>
        <taxon>Pezizomycotina</taxon>
        <taxon>Dothideomycetes</taxon>
        <taxon>Dothideomycetidae</taxon>
        <taxon>Mycosphaerellales</taxon>
        <taxon>Teratosphaeriaceae</taxon>
        <taxon>Teratosphaeria</taxon>
    </lineage>
</organism>
<comment type="subcellular location">
    <subcellularLocation>
        <location evidence="1">Endoplasmic reticulum membrane</location>
        <topology evidence="1">Multi-pass membrane protein</topology>
    </subcellularLocation>
</comment>
<keyword evidence="3" id="KW-0256">Endoplasmic reticulum</keyword>
<sequence length="267" mass="30297">MVRLTLTPAANAALEEYCALTDVASKDENKRQAIKHLIRLQIGDPIDHQMLLDASQYLVQQAKCNGDELAKPWRLDTLLKGSTIYNPPPTPKPEPTPEYKALMRRLTEQEEKRQYERMVNDGPQNETFRQRFPDASFNPAISHGQGPQAEEPDDVTYADVNRQVILIINVLVSIIACSVTIWFAARRWDVPQRLSLSMFGSGLVALAEVAIYLGYIKRIKDAKQKELAKVEKKEIVETWVIDKTEKPKLLVEAANDSNVRFRKGRQG</sequence>
<name>A0A6G1LKJ1_9PEZI</name>
<dbReference type="GO" id="GO:0005789">
    <property type="term" value="C:endoplasmic reticulum membrane"/>
    <property type="evidence" value="ECO:0007669"/>
    <property type="project" value="UniProtKB-SubCell"/>
</dbReference>
<proteinExistence type="predicted"/>
<protein>
    <submittedName>
        <fullName evidence="7">Uncharacterized protein</fullName>
    </submittedName>
</protein>
<evidence type="ECO:0000313" key="7">
    <source>
        <dbReference type="EMBL" id="KAF2772684.1"/>
    </source>
</evidence>
<dbReference type="InterPro" id="IPR021013">
    <property type="entry name" value="ATPase_Vma12"/>
</dbReference>
<dbReference type="GO" id="GO:0070072">
    <property type="term" value="P:vacuolar proton-transporting V-type ATPase complex assembly"/>
    <property type="evidence" value="ECO:0007669"/>
    <property type="project" value="InterPro"/>
</dbReference>
<evidence type="ECO:0000256" key="5">
    <source>
        <dbReference type="ARBA" id="ARBA00023136"/>
    </source>
</evidence>
<dbReference type="Proteomes" id="UP000799436">
    <property type="component" value="Unassembled WGS sequence"/>
</dbReference>
<dbReference type="Pfam" id="PF11712">
    <property type="entry name" value="Vma12"/>
    <property type="match status" value="1"/>
</dbReference>
<evidence type="ECO:0000256" key="3">
    <source>
        <dbReference type="ARBA" id="ARBA00022824"/>
    </source>
</evidence>
<evidence type="ECO:0000313" key="8">
    <source>
        <dbReference type="Proteomes" id="UP000799436"/>
    </source>
</evidence>
<accession>A0A6G1LKJ1</accession>
<keyword evidence="4 6" id="KW-1133">Transmembrane helix</keyword>
<dbReference type="EMBL" id="ML995814">
    <property type="protein sequence ID" value="KAF2772684.1"/>
    <property type="molecule type" value="Genomic_DNA"/>
</dbReference>
<gene>
    <name evidence="7" type="ORF">EJ03DRAFT_190187</name>
</gene>
<keyword evidence="2 6" id="KW-0812">Transmembrane</keyword>
<evidence type="ECO:0000256" key="1">
    <source>
        <dbReference type="ARBA" id="ARBA00004477"/>
    </source>
</evidence>
<dbReference type="PANTHER" id="PTHR31394:SF1">
    <property type="entry name" value="TRANSMEMBRANE PROTEIN 199"/>
    <property type="match status" value="1"/>
</dbReference>
<feature type="transmembrane region" description="Helical" evidence="6">
    <location>
        <begin position="164"/>
        <end position="184"/>
    </location>
</feature>
<evidence type="ECO:0000256" key="6">
    <source>
        <dbReference type="SAM" id="Phobius"/>
    </source>
</evidence>
<evidence type="ECO:0000256" key="2">
    <source>
        <dbReference type="ARBA" id="ARBA00022692"/>
    </source>
</evidence>
<feature type="transmembrane region" description="Helical" evidence="6">
    <location>
        <begin position="196"/>
        <end position="215"/>
    </location>
</feature>
<dbReference type="OrthoDB" id="19981at2759"/>
<evidence type="ECO:0000256" key="4">
    <source>
        <dbReference type="ARBA" id="ARBA00022989"/>
    </source>
</evidence>
<keyword evidence="5 6" id="KW-0472">Membrane</keyword>
<dbReference type="PANTHER" id="PTHR31394">
    <property type="entry name" value="TRANSMEMBRANE PROTEIN 199"/>
    <property type="match status" value="1"/>
</dbReference>
<dbReference type="AlphaFoldDB" id="A0A6G1LKJ1"/>
<reference evidence="7" key="1">
    <citation type="journal article" date="2020" name="Stud. Mycol.">
        <title>101 Dothideomycetes genomes: a test case for predicting lifestyles and emergence of pathogens.</title>
        <authorList>
            <person name="Haridas S."/>
            <person name="Albert R."/>
            <person name="Binder M."/>
            <person name="Bloem J."/>
            <person name="Labutti K."/>
            <person name="Salamov A."/>
            <person name="Andreopoulos B."/>
            <person name="Baker S."/>
            <person name="Barry K."/>
            <person name="Bills G."/>
            <person name="Bluhm B."/>
            <person name="Cannon C."/>
            <person name="Castanera R."/>
            <person name="Culley D."/>
            <person name="Daum C."/>
            <person name="Ezra D."/>
            <person name="Gonzalez J."/>
            <person name="Henrissat B."/>
            <person name="Kuo A."/>
            <person name="Liang C."/>
            <person name="Lipzen A."/>
            <person name="Lutzoni F."/>
            <person name="Magnuson J."/>
            <person name="Mondo S."/>
            <person name="Nolan M."/>
            <person name="Ohm R."/>
            <person name="Pangilinan J."/>
            <person name="Park H.-J."/>
            <person name="Ramirez L."/>
            <person name="Alfaro M."/>
            <person name="Sun H."/>
            <person name="Tritt A."/>
            <person name="Yoshinaga Y."/>
            <person name="Zwiers L.-H."/>
            <person name="Turgeon B."/>
            <person name="Goodwin S."/>
            <person name="Spatafora J."/>
            <person name="Crous P."/>
            <person name="Grigoriev I."/>
        </authorList>
    </citation>
    <scope>NUCLEOTIDE SEQUENCE</scope>
    <source>
        <strain evidence="7">CBS 116005</strain>
    </source>
</reference>